<dbReference type="AlphaFoldDB" id="A0A0U0W7I4"/>
<dbReference type="Pfam" id="PF00934">
    <property type="entry name" value="PE"/>
    <property type="match status" value="1"/>
</dbReference>
<accession>A0A0U0W7I4</accession>
<sequence length="506" mass="51343">MSFVVAAPESITTAAADLGGIGSALERAAAAAAGNTTGLPAAAADEVSIAVSRLFSTFGQDFTALTGQAAAVHAEFVNLFNGSAAAYLGTEIANAEQTLPPGLSSAAAAAVPGGAYAQLLANTTANLQSIYNNWAANPFPFLRQILANQMGYWQQTSAAVSYAIENFPTLVADLPATVRAGIQGLLALDPALFLQQFIATQAGFAQTFAVSLADMVDGIVTGLPAFNAGIQVAFQAVLAGDFNGAVVDVAQAFANLLVTGVDPGTVAITTTGNIFPNANLTLDISANPTLVGPLGDLFTMMGIPGQEAQYFTNLLPAGSIPRQMSQNLTNVLTALSIPSISADVSVPLFNPPAVQYDAFFGLPLVITYAMAGAPISALNGLAASATAVQQALLAGNAVGALGALGDAPALMMNGFLNSDTLIDVPFALPTGLPSPLPTTVSIVLHLPFDGILVAPHPLTATVNVPGFEFLGFPTNVTIGGTPFMGLVPMLVDYLPEQLALAITPAA</sequence>
<reference evidence="2 3" key="1">
    <citation type="submission" date="2015-03" db="EMBL/GenBank/DDBJ databases">
        <authorList>
            <person name="Murphy D."/>
        </authorList>
    </citation>
    <scope>NUCLEOTIDE SEQUENCE [LARGE SCALE GENOMIC DNA]</scope>
    <source>
        <strain evidence="2 3">DSM 44277</strain>
    </source>
</reference>
<protein>
    <submittedName>
        <fullName evidence="2">PE-PGRS family protein</fullName>
    </submittedName>
</protein>
<dbReference type="SUPFAM" id="SSF140459">
    <property type="entry name" value="PE/PPE dimer-like"/>
    <property type="match status" value="1"/>
</dbReference>
<dbReference type="EMBL" id="CSTD01000002">
    <property type="protein sequence ID" value="CPR10845.1"/>
    <property type="molecule type" value="Genomic_DNA"/>
</dbReference>
<evidence type="ECO:0000313" key="2">
    <source>
        <dbReference type="EMBL" id="CPR10845.1"/>
    </source>
</evidence>
<name>A0A0U0W7I4_MYCBE</name>
<dbReference type="Proteomes" id="UP000198875">
    <property type="component" value="Unassembled WGS sequence"/>
</dbReference>
<proteinExistence type="predicted"/>
<evidence type="ECO:0000313" key="3">
    <source>
        <dbReference type="Proteomes" id="UP000198875"/>
    </source>
</evidence>
<dbReference type="OrthoDB" id="4752283at2"/>
<organism evidence="2 3">
    <name type="scientific">Mycobacterium bohemicum DSM 44277</name>
    <dbReference type="NCBI Taxonomy" id="1236609"/>
    <lineage>
        <taxon>Bacteria</taxon>
        <taxon>Bacillati</taxon>
        <taxon>Actinomycetota</taxon>
        <taxon>Actinomycetes</taxon>
        <taxon>Mycobacteriales</taxon>
        <taxon>Mycobacteriaceae</taxon>
        <taxon>Mycobacterium</taxon>
    </lineage>
</organism>
<feature type="domain" description="PE" evidence="1">
    <location>
        <begin position="4"/>
        <end position="94"/>
    </location>
</feature>
<dbReference type="InterPro" id="IPR038332">
    <property type="entry name" value="PPE_sf"/>
</dbReference>
<dbReference type="RefSeq" id="WP_085183412.1">
    <property type="nucleotide sequence ID" value="NZ_CSTD01000002.1"/>
</dbReference>
<gene>
    <name evidence="2" type="primary">PE_PGRS62</name>
    <name evidence="2" type="ORF">BN971_02116</name>
</gene>
<dbReference type="InterPro" id="IPR000084">
    <property type="entry name" value="PE-PGRS_N"/>
</dbReference>
<dbReference type="Gene3D" id="1.10.287.850">
    <property type="entry name" value="HP0062-like domain"/>
    <property type="match status" value="1"/>
</dbReference>
<evidence type="ECO:0000259" key="1">
    <source>
        <dbReference type="Pfam" id="PF00934"/>
    </source>
</evidence>